<dbReference type="AlphaFoldDB" id="F8ANX8"/>
<sequence>MMGDIMCIFCKIANKEIPAKIIYGDEDTMAFLDVNPRSKGHTLVIPKKHYETFDELPEETAINLIKTIKKVVNILKSLNPDGYNILNNNKPIAGQEIPHVHFHIIPRYNNEKEAIIRFSEPIKTDLDEVLKEINV</sequence>
<dbReference type="Pfam" id="PF01230">
    <property type="entry name" value="HIT"/>
    <property type="match status" value="1"/>
</dbReference>
<dbReference type="PANTHER" id="PTHR46648:SF1">
    <property type="entry name" value="ADENOSINE 5'-MONOPHOSPHORAMIDASE HNT1"/>
    <property type="match status" value="1"/>
</dbReference>
<evidence type="ECO:0000256" key="3">
    <source>
        <dbReference type="PROSITE-ProRule" id="PRU00464"/>
    </source>
</evidence>
<feature type="domain" description="HIT" evidence="4">
    <location>
        <begin position="8"/>
        <end position="114"/>
    </location>
</feature>
<dbReference type="InterPro" id="IPR039384">
    <property type="entry name" value="HINT"/>
</dbReference>
<feature type="active site" description="Tele-AMP-histidine intermediate" evidence="1">
    <location>
        <position position="101"/>
    </location>
</feature>
<dbReference type="EMBL" id="CP002792">
    <property type="protein sequence ID" value="AEH07119.1"/>
    <property type="molecule type" value="Genomic_DNA"/>
</dbReference>
<dbReference type="InterPro" id="IPR036265">
    <property type="entry name" value="HIT-like_sf"/>
</dbReference>
<dbReference type="Gene3D" id="3.30.428.10">
    <property type="entry name" value="HIT-like"/>
    <property type="match status" value="1"/>
</dbReference>
<reference evidence="5" key="1">
    <citation type="submission" date="2011-05" db="EMBL/GenBank/DDBJ databases">
        <title>Complete sequence of chromosome of Methanothermococcus okinawensis IH1.</title>
        <authorList>
            <consortium name="US DOE Joint Genome Institute"/>
            <person name="Lucas S."/>
            <person name="Han J."/>
            <person name="Lapidus A."/>
            <person name="Cheng J.-F."/>
            <person name="Goodwin L."/>
            <person name="Pitluck S."/>
            <person name="Peters L."/>
            <person name="Mikhailova N."/>
            <person name="Held B."/>
            <person name="Han C."/>
            <person name="Tapia R."/>
            <person name="Land M."/>
            <person name="Hauser L."/>
            <person name="Kyrpides N."/>
            <person name="Ivanova N."/>
            <person name="Pagani I."/>
            <person name="Sieprawska-Lupa M."/>
            <person name="Takai K."/>
            <person name="Miyazaki J."/>
            <person name="Whitman W."/>
            <person name="Woyke T."/>
        </authorList>
    </citation>
    <scope>NUCLEOTIDE SEQUENCE</scope>
    <source>
        <strain evidence="5">IH1</strain>
    </source>
</reference>
<dbReference type="PANTHER" id="PTHR46648">
    <property type="entry name" value="HIT FAMILY PROTEIN 1"/>
    <property type="match status" value="1"/>
</dbReference>
<dbReference type="GO" id="GO:0009117">
    <property type="term" value="P:nucleotide metabolic process"/>
    <property type="evidence" value="ECO:0007669"/>
    <property type="project" value="TreeGrafter"/>
</dbReference>
<dbReference type="STRING" id="647113.Metok_1150"/>
<evidence type="ECO:0000256" key="2">
    <source>
        <dbReference type="PIRSR" id="PIRSR601310-3"/>
    </source>
</evidence>
<dbReference type="Proteomes" id="UP000009296">
    <property type="component" value="Chromosome"/>
</dbReference>
<dbReference type="HOGENOM" id="CLU_056776_3_2_2"/>
<name>F8ANX8_METOI</name>
<organism evidence="5 6">
    <name type="scientific">Methanothermococcus okinawensis (strain DSM 14208 / JCM 11175 / IH1)</name>
    <dbReference type="NCBI Taxonomy" id="647113"/>
    <lineage>
        <taxon>Archaea</taxon>
        <taxon>Methanobacteriati</taxon>
        <taxon>Methanobacteriota</taxon>
        <taxon>Methanomada group</taxon>
        <taxon>Methanococci</taxon>
        <taxon>Methanococcales</taxon>
        <taxon>Methanococcaceae</taxon>
        <taxon>Methanothermococcus</taxon>
    </lineage>
</organism>
<dbReference type="eggNOG" id="arCOG00419">
    <property type="taxonomic scope" value="Archaea"/>
</dbReference>
<keyword evidence="6" id="KW-1185">Reference proteome</keyword>
<accession>F8ANX8</accession>
<dbReference type="GO" id="GO:0003824">
    <property type="term" value="F:catalytic activity"/>
    <property type="evidence" value="ECO:0007669"/>
    <property type="project" value="InterPro"/>
</dbReference>
<evidence type="ECO:0000313" key="6">
    <source>
        <dbReference type="Proteomes" id="UP000009296"/>
    </source>
</evidence>
<dbReference type="InterPro" id="IPR019808">
    <property type="entry name" value="Histidine_triad_CS"/>
</dbReference>
<dbReference type="PROSITE" id="PS00892">
    <property type="entry name" value="HIT_1"/>
    <property type="match status" value="1"/>
</dbReference>
<evidence type="ECO:0000259" key="4">
    <source>
        <dbReference type="PROSITE" id="PS51084"/>
    </source>
</evidence>
<proteinExistence type="predicted"/>
<dbReference type="InterPro" id="IPR001310">
    <property type="entry name" value="Histidine_triad_HIT"/>
</dbReference>
<dbReference type="PRINTS" id="PR00332">
    <property type="entry name" value="HISTRIAD"/>
</dbReference>
<gene>
    <name evidence="5" type="ordered locus">Metok_1150</name>
</gene>
<evidence type="ECO:0000313" key="5">
    <source>
        <dbReference type="EMBL" id="AEH07119.1"/>
    </source>
</evidence>
<protein>
    <submittedName>
        <fullName evidence="5">Histidine triad (HIT) protein</fullName>
    </submittedName>
</protein>
<dbReference type="SUPFAM" id="SSF54197">
    <property type="entry name" value="HIT-like"/>
    <property type="match status" value="1"/>
</dbReference>
<dbReference type="KEGG" id="mok:Metok_1150"/>
<feature type="short sequence motif" description="Histidine triad motif" evidence="2 3">
    <location>
        <begin position="99"/>
        <end position="103"/>
    </location>
</feature>
<evidence type="ECO:0000256" key="1">
    <source>
        <dbReference type="PIRSR" id="PIRSR601310-1"/>
    </source>
</evidence>
<dbReference type="CDD" id="cd01277">
    <property type="entry name" value="HINT_subgroup"/>
    <property type="match status" value="1"/>
</dbReference>
<dbReference type="PROSITE" id="PS51084">
    <property type="entry name" value="HIT_2"/>
    <property type="match status" value="1"/>
</dbReference>
<dbReference type="InterPro" id="IPR011146">
    <property type="entry name" value="HIT-like"/>
</dbReference>